<keyword evidence="2" id="KW-0677">Repeat</keyword>
<dbReference type="Gene3D" id="2.30.42.10">
    <property type="match status" value="2"/>
</dbReference>
<dbReference type="InterPro" id="IPR051844">
    <property type="entry name" value="USH2_Complex_Protein"/>
</dbReference>
<evidence type="ECO:0000313" key="6">
    <source>
        <dbReference type="EMBL" id="KAB0799909.1"/>
    </source>
</evidence>
<evidence type="ECO:0000256" key="2">
    <source>
        <dbReference type="ARBA" id="ARBA00022737"/>
    </source>
</evidence>
<gene>
    <name evidence="6" type="ORF">PPYR_07789</name>
</gene>
<feature type="compositionally biased region" description="Pro residues" evidence="4">
    <location>
        <begin position="509"/>
        <end position="519"/>
    </location>
</feature>
<keyword evidence="7" id="KW-1185">Reference proteome</keyword>
<dbReference type="SUPFAM" id="SSF50156">
    <property type="entry name" value="PDZ domain-like"/>
    <property type="match status" value="2"/>
</dbReference>
<dbReference type="PANTHER" id="PTHR23116">
    <property type="entry name" value="PDZ DOMAIN CONTAINING WHIRLIN AND HARMONIN-RELATED"/>
    <property type="match status" value="1"/>
</dbReference>
<dbReference type="InterPro" id="IPR036034">
    <property type="entry name" value="PDZ_sf"/>
</dbReference>
<dbReference type="PANTHER" id="PTHR23116:SF36">
    <property type="entry name" value="HARMONIN"/>
    <property type="match status" value="1"/>
</dbReference>
<evidence type="ECO:0000256" key="3">
    <source>
        <dbReference type="ARBA" id="ARBA00023273"/>
    </source>
</evidence>
<dbReference type="FunFam" id="2.30.42.10:FF:000219">
    <property type="entry name" value="Uncharacterized protein, isoform C"/>
    <property type="match status" value="1"/>
</dbReference>
<evidence type="ECO:0000259" key="5">
    <source>
        <dbReference type="PROSITE" id="PS50106"/>
    </source>
</evidence>
<feature type="compositionally biased region" description="Pro residues" evidence="4">
    <location>
        <begin position="528"/>
        <end position="538"/>
    </location>
</feature>
<feature type="region of interest" description="Disordered" evidence="4">
    <location>
        <begin position="258"/>
        <end position="279"/>
    </location>
</feature>
<dbReference type="InParanoid" id="A0A5N4ARH5"/>
<feature type="compositionally biased region" description="Low complexity" evidence="4">
    <location>
        <begin position="600"/>
        <end position="623"/>
    </location>
</feature>
<comment type="subcellular location">
    <subcellularLocation>
        <location evidence="1">Cell projection</location>
    </subcellularLocation>
</comment>
<keyword evidence="3" id="KW-0966">Cell projection</keyword>
<evidence type="ECO:0000256" key="1">
    <source>
        <dbReference type="ARBA" id="ARBA00004316"/>
    </source>
</evidence>
<dbReference type="GO" id="GO:0002142">
    <property type="term" value="C:stereocilia ankle link complex"/>
    <property type="evidence" value="ECO:0007669"/>
    <property type="project" value="TreeGrafter"/>
</dbReference>
<dbReference type="GO" id="GO:0005886">
    <property type="term" value="C:plasma membrane"/>
    <property type="evidence" value="ECO:0007669"/>
    <property type="project" value="TreeGrafter"/>
</dbReference>
<evidence type="ECO:0000313" key="7">
    <source>
        <dbReference type="Proteomes" id="UP000327044"/>
    </source>
</evidence>
<dbReference type="InterPro" id="IPR001478">
    <property type="entry name" value="PDZ"/>
</dbReference>
<proteinExistence type="predicted"/>
<dbReference type="AlphaFoldDB" id="A0A5N4ARH5"/>
<dbReference type="EMBL" id="VVIM01000005">
    <property type="protein sequence ID" value="KAB0799909.1"/>
    <property type="molecule type" value="Genomic_DNA"/>
</dbReference>
<dbReference type="GO" id="GO:0032426">
    <property type="term" value="C:stereocilium tip"/>
    <property type="evidence" value="ECO:0007669"/>
    <property type="project" value="TreeGrafter"/>
</dbReference>
<evidence type="ECO:0000256" key="4">
    <source>
        <dbReference type="SAM" id="MobiDB-lite"/>
    </source>
</evidence>
<name>A0A5N4ARH5_PHOPY</name>
<comment type="caution">
    <text evidence="6">The sequence shown here is derived from an EMBL/GenBank/DDBJ whole genome shotgun (WGS) entry which is preliminary data.</text>
</comment>
<organism evidence="6 7">
    <name type="scientific">Photinus pyralis</name>
    <name type="common">Common eastern firefly</name>
    <name type="synonym">Lampyris pyralis</name>
    <dbReference type="NCBI Taxonomy" id="7054"/>
    <lineage>
        <taxon>Eukaryota</taxon>
        <taxon>Metazoa</taxon>
        <taxon>Ecdysozoa</taxon>
        <taxon>Arthropoda</taxon>
        <taxon>Hexapoda</taxon>
        <taxon>Insecta</taxon>
        <taxon>Pterygota</taxon>
        <taxon>Neoptera</taxon>
        <taxon>Endopterygota</taxon>
        <taxon>Coleoptera</taxon>
        <taxon>Polyphaga</taxon>
        <taxon>Elateriformia</taxon>
        <taxon>Elateroidea</taxon>
        <taxon>Lampyridae</taxon>
        <taxon>Lampyrinae</taxon>
        <taxon>Photinus</taxon>
    </lineage>
</organism>
<protein>
    <recommendedName>
        <fullName evidence="5">PDZ domain-containing protein</fullName>
    </recommendedName>
</protein>
<feature type="compositionally biased region" description="Basic and acidic residues" evidence="4">
    <location>
        <begin position="489"/>
        <end position="499"/>
    </location>
</feature>
<dbReference type="GO" id="GO:0005929">
    <property type="term" value="C:cilium"/>
    <property type="evidence" value="ECO:0007669"/>
    <property type="project" value="TreeGrafter"/>
</dbReference>
<feature type="region of interest" description="Disordered" evidence="4">
    <location>
        <begin position="475"/>
        <end position="572"/>
    </location>
</feature>
<dbReference type="SMART" id="SM00228">
    <property type="entry name" value="PDZ"/>
    <property type="match status" value="2"/>
</dbReference>
<dbReference type="PROSITE" id="PS50106">
    <property type="entry name" value="PDZ"/>
    <property type="match status" value="2"/>
</dbReference>
<feature type="region of interest" description="Disordered" evidence="4">
    <location>
        <begin position="587"/>
        <end position="628"/>
    </location>
</feature>
<dbReference type="Proteomes" id="UP000327044">
    <property type="component" value="Unassembled WGS sequence"/>
</dbReference>
<feature type="domain" description="PDZ" evidence="5">
    <location>
        <begin position="173"/>
        <end position="243"/>
    </location>
</feature>
<dbReference type="Pfam" id="PF00595">
    <property type="entry name" value="PDZ"/>
    <property type="match status" value="2"/>
</dbReference>
<reference evidence="6 7" key="1">
    <citation type="journal article" date="2018" name="Elife">
        <title>Firefly genomes illuminate parallel origins of bioluminescence in beetles.</title>
        <authorList>
            <person name="Fallon T.R."/>
            <person name="Lower S.E."/>
            <person name="Chang C.H."/>
            <person name="Bessho-Uehara M."/>
            <person name="Martin G.J."/>
            <person name="Bewick A.J."/>
            <person name="Behringer M."/>
            <person name="Debat H.J."/>
            <person name="Wong I."/>
            <person name="Day J.C."/>
            <person name="Suvorov A."/>
            <person name="Silva C.J."/>
            <person name="Stanger-Hall K.F."/>
            <person name="Hall D.W."/>
            <person name="Schmitz R.J."/>
            <person name="Nelson D.R."/>
            <person name="Lewis S.M."/>
            <person name="Shigenobu S."/>
            <person name="Bybee S.M."/>
            <person name="Larracuente A.M."/>
            <person name="Oba Y."/>
            <person name="Weng J.K."/>
        </authorList>
    </citation>
    <scope>NUCLEOTIDE SEQUENCE [LARGE SCALE GENOMIC DNA]</scope>
    <source>
        <strain evidence="6">1611_PpyrPB1</strain>
        <tissue evidence="6">Whole body</tissue>
    </source>
</reference>
<feature type="compositionally biased region" description="Low complexity" evidence="4">
    <location>
        <begin position="261"/>
        <end position="272"/>
    </location>
</feature>
<accession>A0A5N4ARH5</accession>
<feature type="domain" description="PDZ" evidence="5">
    <location>
        <begin position="41"/>
        <end position="123"/>
    </location>
</feature>
<sequence>MISFRTEMMMMMDYGSQFTGSTISSDTMSGSVGSVLPRIRTVRLVRPSSGTLPPPNLTARYGPNLGFSLRGGREHGSGFYVSVVDPGSEAHRQGLKVGDQIIRINGFTIEDAVHKEVLQLISNFTHLVLKVRYVGMIPVKDRRVDPLTWHIISDGTSSTRSSPQLSDKVHDVRISIMIAPRTKLGCGICKGPEWKPGIFVQLTKEGGIARDAGLRPGDQILSCNNVDFTDIHFSEAVNLMKTARQLDLLVRKSAGSELFPSESSGYNSSASSVTGDQSPSWSDLKRLSIVKEESLELEDRLSQLDRLKESEWEKMEWDDIDNDRRYQFKPTIINLSENGTTITHSGSEECQNLETNSNTLTRNKANKLADSLQETKTVFVEVHQETTKTESSSICSYAESSSSLSSAISQELIRRSERNKIHTKQSIDERLQEQKTLKSIDTGKEEQHRKLMDEFKKVHRKMFKSTDDCESKEINHELLDRYAPPKSVKRQEAPQEKSLTRQTPEAELTPPPPPPPPPFDNGTNSRPQPKPKTPPPVPAKYSTLSFAKDDYHQPPPCPTPDYDTLSINSANPSQNDLVEMESLESYTLTNPNSQPPKPPNTFFNKPPLGSRLSNGSTTSTLSTKKQRPVSVTIGEYPSGSLRRQPGKLDFLQNGNGDGGPNESITTQFASELAHTLRRSNLRRRTESMENLLNNQQIQPQTNGSVTISLNNANKLPESNFKLQDTSNKSNRVTINICSMEKKADVPNGILKNGNGNHTFHNSNHKPLVQQKSITFGEMPTVINDQLLQA</sequence>